<dbReference type="EMBL" id="JAWCUI010000037">
    <property type="protein sequence ID" value="KAL1893612.1"/>
    <property type="molecule type" value="Genomic_DNA"/>
</dbReference>
<dbReference type="Proteomes" id="UP001583186">
    <property type="component" value="Unassembled WGS sequence"/>
</dbReference>
<dbReference type="PANTHER" id="PTHR33630:SF9">
    <property type="entry name" value="CUTINASE 4"/>
    <property type="match status" value="1"/>
</dbReference>
<evidence type="ECO:0000256" key="2">
    <source>
        <dbReference type="ARBA" id="ARBA00023157"/>
    </source>
</evidence>
<evidence type="ECO:0000313" key="5">
    <source>
        <dbReference type="Proteomes" id="UP001583186"/>
    </source>
</evidence>
<proteinExistence type="predicted"/>
<dbReference type="SMART" id="SM01110">
    <property type="entry name" value="Cutinase"/>
    <property type="match status" value="1"/>
</dbReference>
<evidence type="ECO:0000256" key="1">
    <source>
        <dbReference type="ARBA" id="ARBA00022801"/>
    </source>
</evidence>
<name>A0ABR3YZY3_9PEZI</name>
<dbReference type="InterPro" id="IPR000675">
    <property type="entry name" value="Cutinase/axe"/>
</dbReference>
<keyword evidence="3" id="KW-0732">Signal</keyword>
<accession>A0ABR3YZY3</accession>
<evidence type="ECO:0008006" key="6">
    <source>
        <dbReference type="Google" id="ProtNLM"/>
    </source>
</evidence>
<feature type="chain" id="PRO_5045595482" description="Carbohydrate esterase family 5 protein" evidence="3">
    <location>
        <begin position="22"/>
        <end position="325"/>
    </location>
</feature>
<dbReference type="Gene3D" id="3.40.50.1820">
    <property type="entry name" value="alpha/beta hydrolase"/>
    <property type="match status" value="1"/>
</dbReference>
<evidence type="ECO:0000256" key="3">
    <source>
        <dbReference type="SAM" id="SignalP"/>
    </source>
</evidence>
<evidence type="ECO:0000313" key="4">
    <source>
        <dbReference type="EMBL" id="KAL1893612.1"/>
    </source>
</evidence>
<sequence>MRSFTSAAVIGALALAGGASAATGTSTAATAAPSSNTTCAESFYLLVARGSGESITPVGALKYPDYTGLAGDAALQVQSQIPGVVIGGVVYPASDPTTNGAVNLTKYATSEANGTTAVADEIAAYTKKCPGVKIALMGYSQGAQVMQDALCGGLGGDAKVSIGGTTTGFNADPPMSAALVEDNVFAIALIADPSHIANTTYDHGNSTHNGIFARTNTTACDPYVTKGLYGAWCQADDLYCDSGTSSNSELIHDYEPLTYKDDIAQFIIDRWNNYTASVSATPSGSGTASAPSGTATNNAAGRAAGVLSQPVLVGGSVLLTAWLLN</sequence>
<keyword evidence="2" id="KW-1015">Disulfide bond</keyword>
<protein>
    <recommendedName>
        <fullName evidence="6">Carbohydrate esterase family 5 protein</fullName>
    </recommendedName>
</protein>
<gene>
    <name evidence="4" type="ORF">Sste5346_006444</name>
</gene>
<organism evidence="4 5">
    <name type="scientific">Sporothrix stenoceras</name>
    <dbReference type="NCBI Taxonomy" id="5173"/>
    <lineage>
        <taxon>Eukaryota</taxon>
        <taxon>Fungi</taxon>
        <taxon>Dikarya</taxon>
        <taxon>Ascomycota</taxon>
        <taxon>Pezizomycotina</taxon>
        <taxon>Sordariomycetes</taxon>
        <taxon>Sordariomycetidae</taxon>
        <taxon>Ophiostomatales</taxon>
        <taxon>Ophiostomataceae</taxon>
        <taxon>Sporothrix</taxon>
    </lineage>
</organism>
<dbReference type="SUPFAM" id="SSF53474">
    <property type="entry name" value="alpha/beta-Hydrolases"/>
    <property type="match status" value="1"/>
</dbReference>
<dbReference type="Pfam" id="PF01083">
    <property type="entry name" value="Cutinase"/>
    <property type="match status" value="1"/>
</dbReference>
<dbReference type="InterPro" id="IPR029058">
    <property type="entry name" value="AB_hydrolase_fold"/>
</dbReference>
<comment type="caution">
    <text evidence="4">The sequence shown here is derived from an EMBL/GenBank/DDBJ whole genome shotgun (WGS) entry which is preliminary data.</text>
</comment>
<keyword evidence="5" id="KW-1185">Reference proteome</keyword>
<keyword evidence="1" id="KW-0378">Hydrolase</keyword>
<dbReference type="PANTHER" id="PTHR33630">
    <property type="entry name" value="CUTINASE RV1984C-RELATED-RELATED"/>
    <property type="match status" value="1"/>
</dbReference>
<feature type="signal peptide" evidence="3">
    <location>
        <begin position="1"/>
        <end position="21"/>
    </location>
</feature>
<reference evidence="4 5" key="1">
    <citation type="journal article" date="2024" name="IMA Fungus">
        <title>IMA Genome - F19 : A genome assembly and annotation guide to empower mycologists, including annotated draft genome sequences of Ceratocystis pirilliformis, Diaporthe australafricana, Fusarium ophioides, Paecilomyces lecythidis, and Sporothrix stenoceras.</title>
        <authorList>
            <person name="Aylward J."/>
            <person name="Wilson A.M."/>
            <person name="Visagie C.M."/>
            <person name="Spraker J."/>
            <person name="Barnes I."/>
            <person name="Buitendag C."/>
            <person name="Ceriani C."/>
            <person name="Del Mar Angel L."/>
            <person name="du Plessis D."/>
            <person name="Fuchs T."/>
            <person name="Gasser K."/>
            <person name="Kramer D."/>
            <person name="Li W."/>
            <person name="Munsamy K."/>
            <person name="Piso A."/>
            <person name="Price J.L."/>
            <person name="Sonnekus B."/>
            <person name="Thomas C."/>
            <person name="van der Nest A."/>
            <person name="van Dijk A."/>
            <person name="van Heerden A."/>
            <person name="van Vuuren N."/>
            <person name="Yilmaz N."/>
            <person name="Duong T.A."/>
            <person name="van der Merwe N.A."/>
            <person name="Wingfield M.J."/>
            <person name="Wingfield B.D."/>
        </authorList>
    </citation>
    <scope>NUCLEOTIDE SEQUENCE [LARGE SCALE GENOMIC DNA]</scope>
    <source>
        <strain evidence="4 5">CMW 5346</strain>
    </source>
</reference>